<keyword evidence="1" id="KW-0175">Coiled coil</keyword>
<dbReference type="eggNOG" id="ENOG502QQR5">
    <property type="taxonomic scope" value="Eukaryota"/>
</dbReference>
<dbReference type="Pfam" id="PF16045">
    <property type="entry name" value="LisH_2"/>
    <property type="match status" value="1"/>
</dbReference>
<feature type="compositionally biased region" description="Basic residues" evidence="2">
    <location>
        <begin position="546"/>
        <end position="559"/>
    </location>
</feature>
<feature type="compositionally biased region" description="Polar residues" evidence="2">
    <location>
        <begin position="753"/>
        <end position="765"/>
    </location>
</feature>
<dbReference type="Proteomes" id="UP000007879">
    <property type="component" value="Unassembled WGS sequence"/>
</dbReference>
<dbReference type="STRING" id="400682.A0A1X7V3E4"/>
<feature type="coiled-coil region" evidence="1">
    <location>
        <begin position="147"/>
        <end position="496"/>
    </location>
</feature>
<feature type="compositionally biased region" description="Basic and acidic residues" evidence="2">
    <location>
        <begin position="987"/>
        <end position="1010"/>
    </location>
</feature>
<protein>
    <submittedName>
        <fullName evidence="3">Uncharacterized protein</fullName>
    </submittedName>
</protein>
<dbReference type="GO" id="GO:0060287">
    <property type="term" value="P:epithelial cilium movement involved in determination of left/right asymmetry"/>
    <property type="evidence" value="ECO:0007669"/>
    <property type="project" value="TreeGrafter"/>
</dbReference>
<dbReference type="InParanoid" id="A0A1X7V3E4"/>
<organism evidence="3">
    <name type="scientific">Amphimedon queenslandica</name>
    <name type="common">Sponge</name>
    <dbReference type="NCBI Taxonomy" id="400682"/>
    <lineage>
        <taxon>Eukaryota</taxon>
        <taxon>Metazoa</taxon>
        <taxon>Porifera</taxon>
        <taxon>Demospongiae</taxon>
        <taxon>Heteroscleromorpha</taxon>
        <taxon>Haplosclerida</taxon>
        <taxon>Niphatidae</taxon>
        <taxon>Amphimedon</taxon>
    </lineage>
</organism>
<dbReference type="PANTHER" id="PTHR39063:SF1">
    <property type="entry name" value="OFD1 CENTRIOLE AND CENTRIOLAR SATELLITE PROTEIN"/>
    <property type="match status" value="1"/>
</dbReference>
<reference evidence="4" key="1">
    <citation type="journal article" date="2010" name="Nature">
        <title>The Amphimedon queenslandica genome and the evolution of animal complexity.</title>
        <authorList>
            <person name="Srivastava M."/>
            <person name="Simakov O."/>
            <person name="Chapman J."/>
            <person name="Fahey B."/>
            <person name="Gauthier M.E."/>
            <person name="Mitros T."/>
            <person name="Richards G.S."/>
            <person name="Conaco C."/>
            <person name="Dacre M."/>
            <person name="Hellsten U."/>
            <person name="Larroux C."/>
            <person name="Putnam N.H."/>
            <person name="Stanke M."/>
            <person name="Adamska M."/>
            <person name="Darling A."/>
            <person name="Degnan S.M."/>
            <person name="Oakley T.H."/>
            <person name="Plachetzki D.C."/>
            <person name="Zhai Y."/>
            <person name="Adamski M."/>
            <person name="Calcino A."/>
            <person name="Cummins S.F."/>
            <person name="Goodstein D.M."/>
            <person name="Harris C."/>
            <person name="Jackson D.J."/>
            <person name="Leys S.P."/>
            <person name="Shu S."/>
            <person name="Woodcroft B.J."/>
            <person name="Vervoort M."/>
            <person name="Kosik K.S."/>
            <person name="Manning G."/>
            <person name="Degnan B.M."/>
            <person name="Rokhsar D.S."/>
        </authorList>
    </citation>
    <scope>NUCLEOTIDE SEQUENCE [LARGE SCALE GENOMIC DNA]</scope>
</reference>
<accession>A0A1X7V3E4</accession>
<name>A0A1X7V3E4_AMPQE</name>
<dbReference type="SMART" id="SM00667">
    <property type="entry name" value="LisH"/>
    <property type="match status" value="1"/>
</dbReference>
<feature type="region of interest" description="Disordered" evidence="2">
    <location>
        <begin position="984"/>
        <end position="1076"/>
    </location>
</feature>
<feature type="region of interest" description="Disordered" evidence="2">
    <location>
        <begin position="538"/>
        <end position="573"/>
    </location>
</feature>
<dbReference type="AlphaFoldDB" id="A0A1X7V3E4"/>
<evidence type="ECO:0000313" key="4">
    <source>
        <dbReference type="Proteomes" id="UP000007879"/>
    </source>
</evidence>
<feature type="compositionally biased region" description="Polar residues" evidence="2">
    <location>
        <begin position="560"/>
        <end position="569"/>
    </location>
</feature>
<dbReference type="PANTHER" id="PTHR39063">
    <property type="entry name" value="ORAL-FACIAL-DIGITAL SYNDROME 1 PROTEIN HOMOLOG"/>
    <property type="match status" value="1"/>
</dbReference>
<sequence>MAAVDQDELRAKLYSSLQKKGLLDSLKSQLRNSLISELQPPSGSEPSQKRPSSLHHQIASYIIINYLQSNGYQYTLSTFLPEAGLRMEKLLSFDDVCQVLGLTSQILEPLKACENEQDRKSLLIQLLHRLPSLLKQRRDTVSCGVQTNEREEAKTVTEKKIEEEEEERKVTLEKRMIAFQKSCEARNKKTIEQELSRFREKELSVMRLEERNKYLKELAQAKEQLELKYRERLTSSTRTVEEERERLRRRETDIEQGLYNQRQTLLIEMESLKLRENELTRQSELDRRAASLEKDKSTSLQQLLNEKEEMLNSLKKQYEKMAEARVERLKVELETKFLQEGKKAAEMKAQFETQQSLIDELSTKYESVTAELDHERETAKQLQEELQLSNEKTNSLFIENTQLNERLKLVDSSSLRERLRESEKKLQELRQQTDQERTELKRIISDQEIAVNDAKNKLSKSVKQQKENQRKSQEKFKEMQAELTSLTQANKILKDEIAKKMDAIFKLHDQLTCISVEYRSAQSQIKDLKQHIDGLHDVLTSSGTRNRTKKKHSPRRKLTTRQTSLSTPPTEMMSPAPSIDISLFGAPTNNNNDNDINDFSITPNTNNDISFSDSSAMILAEARATFARMEKESEELARYYSDYSAPPPPSLPHSSLLSYYPPVTTMMSTTNDNLPYLSTQIPSLPTPSVTSSTTPFISNPITSLTTPPLPTPLTTPRTTASLVTLVSSVTTPITTSSTPPTSTVSAPVGIATPPSQKPINLSSHWTPKKPQPTENEKASIIPTTTVNNLLLGGATCVVPSSVDFSFDPMITPTSQNNVTLSLRNGALCTTNTIDNSGRLLLHPVSDNTTNTLTTAHSNNATTSAIGPSHVMVNGTGAGSTISNNCTSTTGTTAAPLCTCTCTCSTITDSKGIYTTACSTSIGTVTVQAGSVSCNSTITRSVATTAVVDNKQYERWSIEREKKLKAQREEEERERIKIQQELLALQQEEERGREGKPEPPQTKIEESKDASKGNPSETDDDDKSEVKWTMAQYMSSVKDHSNSNHYQTRIHQNEDEVLDLLSAPTESDEGSDPFANW</sequence>
<dbReference type="GO" id="GO:0005576">
    <property type="term" value="C:extracellular region"/>
    <property type="evidence" value="ECO:0007669"/>
    <property type="project" value="GOC"/>
</dbReference>
<evidence type="ECO:0000256" key="2">
    <source>
        <dbReference type="SAM" id="MobiDB-lite"/>
    </source>
</evidence>
<dbReference type="Gene3D" id="1.20.960.40">
    <property type="match status" value="1"/>
</dbReference>
<dbReference type="EnsemblMetazoa" id="XM_011405024.2">
    <property type="protein sequence ID" value="XP_011403326.1"/>
    <property type="gene ID" value="LOC105312404"/>
</dbReference>
<dbReference type="InterPro" id="IPR055289">
    <property type="entry name" value="OFD1"/>
</dbReference>
<dbReference type="GO" id="GO:0005813">
    <property type="term" value="C:centrosome"/>
    <property type="evidence" value="ECO:0007669"/>
    <property type="project" value="TreeGrafter"/>
</dbReference>
<dbReference type="InterPro" id="IPR006594">
    <property type="entry name" value="LisH"/>
</dbReference>
<dbReference type="KEGG" id="aqu:105312404"/>
<feature type="region of interest" description="Disordered" evidence="2">
    <location>
        <begin position="753"/>
        <end position="776"/>
    </location>
</feature>
<dbReference type="EnsemblMetazoa" id="Aqu2.1.34486_001">
    <property type="protein sequence ID" value="Aqu2.1.34486_001"/>
    <property type="gene ID" value="Aqu2.1.34486"/>
</dbReference>
<keyword evidence="4" id="KW-1185">Reference proteome</keyword>
<dbReference type="OrthoDB" id="206339at2759"/>
<reference evidence="3" key="2">
    <citation type="submission" date="2017-05" db="UniProtKB">
        <authorList>
            <consortium name="EnsemblMetazoa"/>
        </authorList>
    </citation>
    <scope>IDENTIFICATION</scope>
</reference>
<dbReference type="GO" id="GO:0036064">
    <property type="term" value="C:ciliary basal body"/>
    <property type="evidence" value="ECO:0007669"/>
    <property type="project" value="TreeGrafter"/>
</dbReference>
<proteinExistence type="predicted"/>
<evidence type="ECO:0000313" key="3">
    <source>
        <dbReference type="EnsemblMetazoa" id="Aqu2.1.34486_001"/>
    </source>
</evidence>
<evidence type="ECO:0000256" key="1">
    <source>
        <dbReference type="SAM" id="Coils"/>
    </source>
</evidence>
<gene>
    <name evidence="3" type="primary">105312404</name>
</gene>
<dbReference type="PROSITE" id="PS50896">
    <property type="entry name" value="LISH"/>
    <property type="match status" value="1"/>
</dbReference>